<gene>
    <name evidence="7" type="ORF">GLW01_03630</name>
</gene>
<sequence length="221" mass="24036">MSQNRNIAITVIILFMVAAGVMALTIYNVWLGSQYSSGGNAKPPEVAADNVYLYDKPRAIADFSLVDEQGNTVDESILRGQWTLAFLGFTHCPDICPTTMATLSKADSRISDRATEPQFLMITADPERDTPEALSRYVTFFGDDFRGLTGDLETLRSLAADLNATFTHSTDANGNPVVEHSAHLSIISPNGRLAGLIQKPFDADTVADTYEAIQSWQPGSQ</sequence>
<organism evidence="7 8">
    <name type="scientific">Vreelandella halophila</name>
    <dbReference type="NCBI Taxonomy" id="86177"/>
    <lineage>
        <taxon>Bacteria</taxon>
        <taxon>Pseudomonadati</taxon>
        <taxon>Pseudomonadota</taxon>
        <taxon>Gammaproteobacteria</taxon>
        <taxon>Oceanospirillales</taxon>
        <taxon>Halomonadaceae</taxon>
        <taxon>Vreelandella</taxon>
    </lineage>
</organism>
<keyword evidence="2 3" id="KW-0186">Copper</keyword>
<evidence type="ECO:0000256" key="1">
    <source>
        <dbReference type="ARBA" id="ARBA00010996"/>
    </source>
</evidence>
<evidence type="ECO:0000256" key="2">
    <source>
        <dbReference type="ARBA" id="ARBA00023008"/>
    </source>
</evidence>
<dbReference type="EMBL" id="WMEX01000002">
    <property type="protein sequence ID" value="MYL25877.1"/>
    <property type="molecule type" value="Genomic_DNA"/>
</dbReference>
<dbReference type="AlphaFoldDB" id="A0A9X4Y9W2"/>
<dbReference type="CDD" id="cd02968">
    <property type="entry name" value="SCO"/>
    <property type="match status" value="1"/>
</dbReference>
<feature type="transmembrane region" description="Helical" evidence="5">
    <location>
        <begin position="7"/>
        <end position="30"/>
    </location>
</feature>
<dbReference type="OrthoDB" id="9790194at2"/>
<dbReference type="PANTHER" id="PTHR12151:SF25">
    <property type="entry name" value="LINALOOL DEHYDRATASE_ISOMERASE DOMAIN-CONTAINING PROTEIN"/>
    <property type="match status" value="1"/>
</dbReference>
<keyword evidence="5" id="KW-0812">Transmembrane</keyword>
<evidence type="ECO:0000313" key="8">
    <source>
        <dbReference type="Proteomes" id="UP000460751"/>
    </source>
</evidence>
<feature type="binding site" evidence="3">
    <location>
        <position position="96"/>
    </location>
    <ligand>
        <name>Cu cation</name>
        <dbReference type="ChEBI" id="CHEBI:23378"/>
    </ligand>
</feature>
<dbReference type="Gene3D" id="3.40.30.10">
    <property type="entry name" value="Glutaredoxin"/>
    <property type="match status" value="1"/>
</dbReference>
<feature type="binding site" evidence="3">
    <location>
        <position position="92"/>
    </location>
    <ligand>
        <name>Cu cation</name>
        <dbReference type="ChEBI" id="CHEBI:23378"/>
    </ligand>
</feature>
<dbReference type="GO" id="GO:0046872">
    <property type="term" value="F:metal ion binding"/>
    <property type="evidence" value="ECO:0007669"/>
    <property type="project" value="UniProtKB-KW"/>
</dbReference>
<evidence type="ECO:0000313" key="7">
    <source>
        <dbReference type="EMBL" id="MYL25877.1"/>
    </source>
</evidence>
<protein>
    <submittedName>
        <fullName evidence="7">SCO family protein</fullName>
    </submittedName>
</protein>
<dbReference type="PROSITE" id="PS51352">
    <property type="entry name" value="THIOREDOXIN_2"/>
    <property type="match status" value="1"/>
</dbReference>
<reference evidence="7 8" key="1">
    <citation type="submission" date="2019-11" db="EMBL/GenBank/DDBJ databases">
        <title>Genome sequences of 17 halophilic strains isolated from different environments.</title>
        <authorList>
            <person name="Furrow R.E."/>
        </authorList>
    </citation>
    <scope>NUCLEOTIDE SEQUENCE [LARGE SCALE GENOMIC DNA]</scope>
    <source>
        <strain evidence="7 8">22507_15_FS</strain>
    </source>
</reference>
<dbReference type="InterPro" id="IPR036249">
    <property type="entry name" value="Thioredoxin-like_sf"/>
</dbReference>
<comment type="similarity">
    <text evidence="1">Belongs to the SCO1/2 family.</text>
</comment>
<dbReference type="InterPro" id="IPR003782">
    <property type="entry name" value="SCO1/SenC"/>
</dbReference>
<dbReference type="RefSeq" id="WP_151440194.1">
    <property type="nucleotide sequence ID" value="NZ_WMEX01000002.1"/>
</dbReference>
<keyword evidence="4" id="KW-1015">Disulfide bond</keyword>
<name>A0A9X4Y9W2_9GAMM</name>
<proteinExistence type="inferred from homology"/>
<feature type="binding site" evidence="3">
    <location>
        <position position="180"/>
    </location>
    <ligand>
        <name>Cu cation</name>
        <dbReference type="ChEBI" id="CHEBI:23378"/>
    </ligand>
</feature>
<feature type="domain" description="Thioredoxin" evidence="6">
    <location>
        <begin position="54"/>
        <end position="215"/>
    </location>
</feature>
<dbReference type="PANTHER" id="PTHR12151">
    <property type="entry name" value="ELECTRON TRANSPORT PROTIN SCO1/SENC FAMILY MEMBER"/>
    <property type="match status" value="1"/>
</dbReference>
<evidence type="ECO:0000259" key="6">
    <source>
        <dbReference type="PROSITE" id="PS51352"/>
    </source>
</evidence>
<dbReference type="Proteomes" id="UP000460751">
    <property type="component" value="Unassembled WGS sequence"/>
</dbReference>
<evidence type="ECO:0000256" key="4">
    <source>
        <dbReference type="PIRSR" id="PIRSR603782-2"/>
    </source>
</evidence>
<dbReference type="Pfam" id="PF02630">
    <property type="entry name" value="SCO1-SenC"/>
    <property type="match status" value="1"/>
</dbReference>
<keyword evidence="5" id="KW-0472">Membrane</keyword>
<dbReference type="SUPFAM" id="SSF52833">
    <property type="entry name" value="Thioredoxin-like"/>
    <property type="match status" value="1"/>
</dbReference>
<evidence type="ECO:0000256" key="3">
    <source>
        <dbReference type="PIRSR" id="PIRSR603782-1"/>
    </source>
</evidence>
<evidence type="ECO:0000256" key="5">
    <source>
        <dbReference type="SAM" id="Phobius"/>
    </source>
</evidence>
<keyword evidence="8" id="KW-1185">Reference proteome</keyword>
<comment type="caution">
    <text evidence="7">The sequence shown here is derived from an EMBL/GenBank/DDBJ whole genome shotgun (WGS) entry which is preliminary data.</text>
</comment>
<keyword evidence="5" id="KW-1133">Transmembrane helix</keyword>
<feature type="disulfide bond" description="Redox-active" evidence="4">
    <location>
        <begin position="92"/>
        <end position="96"/>
    </location>
</feature>
<dbReference type="InterPro" id="IPR013766">
    <property type="entry name" value="Thioredoxin_domain"/>
</dbReference>
<keyword evidence="3" id="KW-0479">Metal-binding</keyword>
<accession>A0A9X4Y9W2</accession>